<organism evidence="7 8">
    <name type="scientific">Thalassovita mediterranea</name>
    <dbReference type="NCBI Taxonomy" id="340021"/>
    <lineage>
        <taxon>Bacteria</taxon>
        <taxon>Pseudomonadati</taxon>
        <taxon>Pseudomonadota</taxon>
        <taxon>Alphaproteobacteria</taxon>
        <taxon>Rhodobacterales</taxon>
        <taxon>Roseobacteraceae</taxon>
        <taxon>Thalassovita</taxon>
    </lineage>
</organism>
<keyword evidence="8" id="KW-1185">Reference proteome</keyword>
<feature type="DNA-binding region" description="H-T-H motif" evidence="4">
    <location>
        <begin position="74"/>
        <end position="93"/>
    </location>
</feature>
<dbReference type="SUPFAM" id="SSF48498">
    <property type="entry name" value="Tetracyclin repressor-like, C-terminal domain"/>
    <property type="match status" value="1"/>
</dbReference>
<dbReference type="InterPro" id="IPR050109">
    <property type="entry name" value="HTH-type_TetR-like_transc_reg"/>
</dbReference>
<dbReference type="EMBL" id="CYSF01000017">
    <property type="protein sequence ID" value="CUH85768.1"/>
    <property type="molecule type" value="Genomic_DNA"/>
</dbReference>
<dbReference type="InterPro" id="IPR041490">
    <property type="entry name" value="KstR2_TetR_C"/>
</dbReference>
<dbReference type="InterPro" id="IPR036271">
    <property type="entry name" value="Tet_transcr_reg_TetR-rel_C_sf"/>
</dbReference>
<dbReference type="GO" id="GO:0003700">
    <property type="term" value="F:DNA-binding transcription factor activity"/>
    <property type="evidence" value="ECO:0007669"/>
    <property type="project" value="TreeGrafter"/>
</dbReference>
<dbReference type="AlphaFoldDB" id="A0A0P1GSS0"/>
<evidence type="ECO:0000256" key="3">
    <source>
        <dbReference type="ARBA" id="ARBA00023163"/>
    </source>
</evidence>
<sequence length="236" mass="26720">MSVLPAAFALGKGIGCAMQPRSALLCRFLYDLNICSVSVVRMARTAGSHSDITGPRVLDAALRLFAQHGFAAVSMRQIAREVGVQAGALYNYTPDKQTLLFDLMRRHMEDLLEQRQDRLSAADPLSRLEDFARFHIRYHLNRPDEVFIAYMELRNLTEENFATIEELRRRYEAELEEILRDGVAAGLFVANDIRITTMAVIAMLTGVTTWYRPSGRLSGDEVELLYWDMVRKSVSA</sequence>
<evidence type="ECO:0000256" key="4">
    <source>
        <dbReference type="PROSITE-ProRule" id="PRU00335"/>
    </source>
</evidence>
<dbReference type="GO" id="GO:0000976">
    <property type="term" value="F:transcription cis-regulatory region binding"/>
    <property type="evidence" value="ECO:0007669"/>
    <property type="project" value="TreeGrafter"/>
</dbReference>
<evidence type="ECO:0000256" key="2">
    <source>
        <dbReference type="ARBA" id="ARBA00023125"/>
    </source>
</evidence>
<dbReference type="STRING" id="340021.TM5383_03006"/>
<reference evidence="7 8" key="1">
    <citation type="submission" date="2015-09" db="EMBL/GenBank/DDBJ databases">
        <authorList>
            <consortium name="Swine Surveillance"/>
        </authorList>
    </citation>
    <scope>NUCLEOTIDE SEQUENCE [LARGE SCALE GENOMIC DNA]</scope>
    <source>
        <strain evidence="7 8">CECT 8383</strain>
    </source>
</reference>
<dbReference type="PRINTS" id="PR00455">
    <property type="entry name" value="HTHTETR"/>
</dbReference>
<evidence type="ECO:0000313" key="8">
    <source>
        <dbReference type="Proteomes" id="UP000051681"/>
    </source>
</evidence>
<keyword evidence="2 4" id="KW-0238">DNA-binding</keyword>
<keyword evidence="1" id="KW-0805">Transcription regulation</keyword>
<accession>A0A0P1GSS0</accession>
<dbReference type="Pfam" id="PF17932">
    <property type="entry name" value="TetR_C_24"/>
    <property type="match status" value="1"/>
</dbReference>
<dbReference type="InterPro" id="IPR009057">
    <property type="entry name" value="Homeodomain-like_sf"/>
</dbReference>
<keyword evidence="5" id="KW-0175">Coiled coil</keyword>
<dbReference type="SUPFAM" id="SSF46689">
    <property type="entry name" value="Homeodomain-like"/>
    <property type="match status" value="1"/>
</dbReference>
<dbReference type="PROSITE" id="PS50977">
    <property type="entry name" value="HTH_TETR_2"/>
    <property type="match status" value="1"/>
</dbReference>
<evidence type="ECO:0000259" key="6">
    <source>
        <dbReference type="PROSITE" id="PS50977"/>
    </source>
</evidence>
<name>A0A0P1GSS0_9RHOB</name>
<evidence type="ECO:0000313" key="7">
    <source>
        <dbReference type="EMBL" id="CUH85768.1"/>
    </source>
</evidence>
<evidence type="ECO:0000256" key="5">
    <source>
        <dbReference type="SAM" id="Coils"/>
    </source>
</evidence>
<feature type="domain" description="HTH tetR-type" evidence="6">
    <location>
        <begin position="51"/>
        <end position="111"/>
    </location>
</feature>
<gene>
    <name evidence="7" type="primary">kstR2_3</name>
    <name evidence="7" type="ORF">TM5383_03006</name>
</gene>
<dbReference type="InterPro" id="IPR001647">
    <property type="entry name" value="HTH_TetR"/>
</dbReference>
<dbReference type="PANTHER" id="PTHR30055">
    <property type="entry name" value="HTH-TYPE TRANSCRIPTIONAL REGULATOR RUTR"/>
    <property type="match status" value="1"/>
</dbReference>
<keyword evidence="3" id="KW-0804">Transcription</keyword>
<evidence type="ECO:0000256" key="1">
    <source>
        <dbReference type="ARBA" id="ARBA00023015"/>
    </source>
</evidence>
<feature type="coiled-coil region" evidence="5">
    <location>
        <begin position="154"/>
        <end position="181"/>
    </location>
</feature>
<dbReference type="PANTHER" id="PTHR30055:SF240">
    <property type="entry name" value="HTH-TYPE TRANSCRIPTIONAL REGULATOR ACRR"/>
    <property type="match status" value="1"/>
</dbReference>
<proteinExistence type="predicted"/>
<protein>
    <submittedName>
        <fullName evidence="7">HTH-type transcriptional repressor KstR2</fullName>
    </submittedName>
</protein>
<dbReference type="Gene3D" id="1.10.357.10">
    <property type="entry name" value="Tetracycline Repressor, domain 2"/>
    <property type="match status" value="1"/>
</dbReference>
<dbReference type="Pfam" id="PF00440">
    <property type="entry name" value="TetR_N"/>
    <property type="match status" value="1"/>
</dbReference>
<dbReference type="Proteomes" id="UP000051681">
    <property type="component" value="Unassembled WGS sequence"/>
</dbReference>